<dbReference type="RefSeq" id="WP_078198811.1">
    <property type="nucleotide sequence ID" value="NZ_CP017758.1"/>
</dbReference>
<proteinExistence type="predicted"/>
<accession>A0A1U9UUV0</accession>
<protein>
    <submittedName>
        <fullName evidence="2">Pilus assembly protein</fullName>
    </submittedName>
</protein>
<sequence length="62" mass="6535">MKRLIARFIKDERGATAIEYGLIAGLVALTVAVGATTLGENVRDGFTSLGQKVTGWLGKPTT</sequence>
<evidence type="ECO:0000313" key="3">
    <source>
        <dbReference type="Proteomes" id="UP000189627"/>
    </source>
</evidence>
<keyword evidence="1" id="KW-1133">Transmembrane helix</keyword>
<evidence type="ECO:0000256" key="1">
    <source>
        <dbReference type="SAM" id="Phobius"/>
    </source>
</evidence>
<dbReference type="Proteomes" id="UP000189627">
    <property type="component" value="Chromosome 2"/>
</dbReference>
<organism evidence="2 3">
    <name type="scientific">Cupriavidus necator</name>
    <name type="common">Alcaligenes eutrophus</name>
    <name type="synonym">Ralstonia eutropha</name>
    <dbReference type="NCBI Taxonomy" id="106590"/>
    <lineage>
        <taxon>Bacteria</taxon>
        <taxon>Pseudomonadati</taxon>
        <taxon>Pseudomonadota</taxon>
        <taxon>Betaproteobacteria</taxon>
        <taxon>Burkholderiales</taxon>
        <taxon>Burkholderiaceae</taxon>
        <taxon>Cupriavidus</taxon>
    </lineage>
</organism>
<dbReference type="InterPro" id="IPR007047">
    <property type="entry name" value="Flp_Fap"/>
</dbReference>
<keyword evidence="1" id="KW-0472">Membrane</keyword>
<evidence type="ECO:0000313" key="2">
    <source>
        <dbReference type="EMBL" id="AQV96339.1"/>
    </source>
</evidence>
<keyword evidence="1" id="KW-0812">Transmembrane</keyword>
<dbReference type="KEGG" id="cuh:BJN34_20930"/>
<name>A0A1U9UUV0_CUPNE</name>
<dbReference type="Pfam" id="PF04964">
    <property type="entry name" value="Flp_Fap"/>
    <property type="match status" value="1"/>
</dbReference>
<dbReference type="AlphaFoldDB" id="A0A1U9UUV0"/>
<gene>
    <name evidence="2" type="ORF">BJN34_20930</name>
</gene>
<feature type="transmembrane region" description="Helical" evidence="1">
    <location>
        <begin position="20"/>
        <end position="39"/>
    </location>
</feature>
<reference evidence="3" key="1">
    <citation type="submission" date="2017-02" db="EMBL/GenBank/DDBJ databases">
        <title>Complete genome sequence of Cupriavidus necator strain NH9, a 3-chlorobenzoate degrader.</title>
        <authorList>
            <person name="Moriuchi R."/>
            <person name="Dohra H."/>
            <person name="Ogawa N."/>
        </authorList>
    </citation>
    <scope>NUCLEOTIDE SEQUENCE [LARGE SCALE GENOMIC DNA]</scope>
    <source>
        <strain evidence="3">NH9</strain>
    </source>
</reference>
<dbReference type="EMBL" id="CP017758">
    <property type="protein sequence ID" value="AQV96339.1"/>
    <property type="molecule type" value="Genomic_DNA"/>
</dbReference>